<protein>
    <submittedName>
        <fullName evidence="2">Uncharacterized protein DUF3667</fullName>
    </submittedName>
</protein>
<sequence>MSKSLNCLNCNEPISKKFCPNCGQKTDTHRITFKHFVFHDILHGVWHLERGILFTLKESLFRPGKAALDYISGKRIRYYNVFYLILLVIGLGIFIDSIYTNAKQNYVSFIVEPPEPTSDTIVLGFIAKYAKLFLLLAIPVFSFNSYFIFNRKKLNYSEHIILFGMLYLGIILISIVGNLFYFFEFIESIAFLTEFGYYFTPVVTFIYLINGFYGAFGKDYTLLKFSFRLLLFIILIFIYLRILGTIIKFFLLKQ</sequence>
<dbReference type="RefSeq" id="WP_133531495.1">
    <property type="nucleotide sequence ID" value="NZ_SNXR01000001.1"/>
</dbReference>
<evidence type="ECO:0000313" key="3">
    <source>
        <dbReference type="Proteomes" id="UP000295260"/>
    </source>
</evidence>
<evidence type="ECO:0000256" key="1">
    <source>
        <dbReference type="SAM" id="Phobius"/>
    </source>
</evidence>
<keyword evidence="3" id="KW-1185">Reference proteome</keyword>
<reference evidence="2 3" key="1">
    <citation type="submission" date="2019-03" db="EMBL/GenBank/DDBJ databases">
        <title>Genomic Encyclopedia of Archaeal and Bacterial Type Strains, Phase II (KMG-II): from individual species to whole genera.</title>
        <authorList>
            <person name="Goeker M."/>
        </authorList>
    </citation>
    <scope>NUCLEOTIDE SEQUENCE [LARGE SCALE GENOMIC DNA]</scope>
    <source>
        <strain evidence="2 3">DSM 25687</strain>
    </source>
</reference>
<keyword evidence="1" id="KW-0472">Membrane</keyword>
<keyword evidence="1" id="KW-0812">Transmembrane</keyword>
<name>A0A4R6QIK8_9FLAO</name>
<evidence type="ECO:0000313" key="2">
    <source>
        <dbReference type="EMBL" id="TDP61982.1"/>
    </source>
</evidence>
<dbReference type="InterPro" id="IPR022134">
    <property type="entry name" value="DUF3667"/>
</dbReference>
<dbReference type="AlphaFoldDB" id="A0A4R6QIK8"/>
<proteinExistence type="predicted"/>
<feature type="transmembrane region" description="Helical" evidence="1">
    <location>
        <begin position="81"/>
        <end position="100"/>
    </location>
</feature>
<gene>
    <name evidence="2" type="ORF">BC748_0099</name>
</gene>
<feature type="transmembrane region" description="Helical" evidence="1">
    <location>
        <begin position="160"/>
        <end position="183"/>
    </location>
</feature>
<feature type="transmembrane region" description="Helical" evidence="1">
    <location>
        <begin position="229"/>
        <end position="251"/>
    </location>
</feature>
<dbReference type="Pfam" id="PF12412">
    <property type="entry name" value="DUF3667"/>
    <property type="match status" value="1"/>
</dbReference>
<keyword evidence="1" id="KW-1133">Transmembrane helix</keyword>
<comment type="caution">
    <text evidence="2">The sequence shown here is derived from an EMBL/GenBank/DDBJ whole genome shotgun (WGS) entry which is preliminary data.</text>
</comment>
<organism evidence="2 3">
    <name type="scientific">Flavobacterium dankookense</name>
    <dbReference type="NCBI Taxonomy" id="706186"/>
    <lineage>
        <taxon>Bacteria</taxon>
        <taxon>Pseudomonadati</taxon>
        <taxon>Bacteroidota</taxon>
        <taxon>Flavobacteriia</taxon>
        <taxon>Flavobacteriales</taxon>
        <taxon>Flavobacteriaceae</taxon>
        <taxon>Flavobacterium</taxon>
    </lineage>
</organism>
<dbReference type="Proteomes" id="UP000295260">
    <property type="component" value="Unassembled WGS sequence"/>
</dbReference>
<accession>A0A4R6QIK8</accession>
<feature type="transmembrane region" description="Helical" evidence="1">
    <location>
        <begin position="120"/>
        <end position="148"/>
    </location>
</feature>
<dbReference type="EMBL" id="SNXR01000001">
    <property type="protein sequence ID" value="TDP61982.1"/>
    <property type="molecule type" value="Genomic_DNA"/>
</dbReference>
<feature type="transmembrane region" description="Helical" evidence="1">
    <location>
        <begin position="195"/>
        <end position="217"/>
    </location>
</feature>
<dbReference type="OrthoDB" id="7446256at2"/>